<protein>
    <submittedName>
        <fullName evidence="10">Methyl-accepting chemotaxis protein</fullName>
    </submittedName>
</protein>
<keyword evidence="3 7" id="KW-0472">Membrane</keyword>
<keyword evidence="7" id="KW-1133">Transmembrane helix</keyword>
<keyword evidence="11" id="KW-1185">Reference proteome</keyword>
<dbReference type="PROSITE" id="PS50111">
    <property type="entry name" value="CHEMOTAXIS_TRANSDUC_2"/>
    <property type="match status" value="1"/>
</dbReference>
<evidence type="ECO:0000256" key="3">
    <source>
        <dbReference type="ARBA" id="ARBA00023136"/>
    </source>
</evidence>
<feature type="transmembrane region" description="Helical" evidence="7">
    <location>
        <begin position="275"/>
        <end position="298"/>
    </location>
</feature>
<evidence type="ECO:0000256" key="1">
    <source>
        <dbReference type="ARBA" id="ARBA00004236"/>
    </source>
</evidence>
<keyword evidence="4 6" id="KW-0807">Transducer</keyword>
<name>A0ABW0QXZ6_9BACL</name>
<accession>A0ABW0QXZ6</accession>
<feature type="transmembrane region" description="Helical" evidence="7">
    <location>
        <begin position="12"/>
        <end position="31"/>
    </location>
</feature>
<dbReference type="Gene3D" id="6.10.340.10">
    <property type="match status" value="1"/>
</dbReference>
<dbReference type="PANTHER" id="PTHR32089">
    <property type="entry name" value="METHYL-ACCEPTING CHEMOTAXIS PROTEIN MCPB"/>
    <property type="match status" value="1"/>
</dbReference>
<organism evidence="10 11">
    <name type="scientific">Cohnella yongneupensis</name>
    <dbReference type="NCBI Taxonomy" id="425006"/>
    <lineage>
        <taxon>Bacteria</taxon>
        <taxon>Bacillati</taxon>
        <taxon>Bacillota</taxon>
        <taxon>Bacilli</taxon>
        <taxon>Bacillales</taxon>
        <taxon>Paenibacillaceae</taxon>
        <taxon>Cohnella</taxon>
    </lineage>
</organism>
<reference evidence="11" key="1">
    <citation type="journal article" date="2019" name="Int. J. Syst. Evol. Microbiol.">
        <title>The Global Catalogue of Microorganisms (GCM) 10K type strain sequencing project: providing services to taxonomists for standard genome sequencing and annotation.</title>
        <authorList>
            <consortium name="The Broad Institute Genomics Platform"/>
            <consortium name="The Broad Institute Genome Sequencing Center for Infectious Disease"/>
            <person name="Wu L."/>
            <person name="Ma J."/>
        </authorList>
    </citation>
    <scope>NUCLEOTIDE SEQUENCE [LARGE SCALE GENOMIC DNA]</scope>
    <source>
        <strain evidence="11">CGMCC 1.18578</strain>
    </source>
</reference>
<dbReference type="EMBL" id="JBHSNC010000031">
    <property type="protein sequence ID" value="MFC5529876.1"/>
    <property type="molecule type" value="Genomic_DNA"/>
</dbReference>
<dbReference type="InterPro" id="IPR004089">
    <property type="entry name" value="MCPsignal_dom"/>
</dbReference>
<dbReference type="PANTHER" id="PTHR32089:SF112">
    <property type="entry name" value="LYSOZYME-LIKE PROTEIN-RELATED"/>
    <property type="match status" value="1"/>
</dbReference>
<evidence type="ECO:0000256" key="7">
    <source>
        <dbReference type="SAM" id="Phobius"/>
    </source>
</evidence>
<dbReference type="InterPro" id="IPR003660">
    <property type="entry name" value="HAMP_dom"/>
</dbReference>
<evidence type="ECO:0000259" key="9">
    <source>
        <dbReference type="PROSITE" id="PS50885"/>
    </source>
</evidence>
<dbReference type="Gene3D" id="1.10.287.950">
    <property type="entry name" value="Methyl-accepting chemotaxis protein"/>
    <property type="match status" value="1"/>
</dbReference>
<dbReference type="SMART" id="SM00304">
    <property type="entry name" value="HAMP"/>
    <property type="match status" value="1"/>
</dbReference>
<evidence type="ECO:0000313" key="10">
    <source>
        <dbReference type="EMBL" id="MFC5529876.1"/>
    </source>
</evidence>
<dbReference type="Proteomes" id="UP001596108">
    <property type="component" value="Unassembled WGS sequence"/>
</dbReference>
<dbReference type="PROSITE" id="PS50885">
    <property type="entry name" value="HAMP"/>
    <property type="match status" value="1"/>
</dbReference>
<evidence type="ECO:0000256" key="2">
    <source>
        <dbReference type="ARBA" id="ARBA00022475"/>
    </source>
</evidence>
<proteinExistence type="inferred from homology"/>
<evidence type="ECO:0000256" key="6">
    <source>
        <dbReference type="PROSITE-ProRule" id="PRU00284"/>
    </source>
</evidence>
<evidence type="ECO:0000313" key="11">
    <source>
        <dbReference type="Proteomes" id="UP001596108"/>
    </source>
</evidence>
<dbReference type="Pfam" id="PF00672">
    <property type="entry name" value="HAMP"/>
    <property type="match status" value="1"/>
</dbReference>
<comment type="subcellular location">
    <subcellularLocation>
        <location evidence="1">Cell membrane</location>
    </subcellularLocation>
</comment>
<dbReference type="CDD" id="cd06225">
    <property type="entry name" value="HAMP"/>
    <property type="match status" value="1"/>
</dbReference>
<feature type="domain" description="Methyl-accepting transducer" evidence="8">
    <location>
        <begin position="367"/>
        <end position="617"/>
    </location>
</feature>
<keyword evidence="2" id="KW-1003">Cell membrane</keyword>
<gene>
    <name evidence="10" type="ORF">ACFPQ4_10515</name>
</gene>
<dbReference type="RefSeq" id="WP_378111798.1">
    <property type="nucleotide sequence ID" value="NZ_JBHSNC010000031.1"/>
</dbReference>
<evidence type="ECO:0000256" key="4">
    <source>
        <dbReference type="ARBA" id="ARBA00023224"/>
    </source>
</evidence>
<dbReference type="Pfam" id="PF00015">
    <property type="entry name" value="MCPsignal"/>
    <property type="match status" value="1"/>
</dbReference>
<dbReference type="SUPFAM" id="SSF58104">
    <property type="entry name" value="Methyl-accepting chemotaxis protein (MCP) signaling domain"/>
    <property type="match status" value="1"/>
</dbReference>
<evidence type="ECO:0000259" key="8">
    <source>
        <dbReference type="PROSITE" id="PS50111"/>
    </source>
</evidence>
<comment type="caution">
    <text evidence="10">The sequence shown here is derived from an EMBL/GenBank/DDBJ whole genome shotgun (WGS) entry which is preliminary data.</text>
</comment>
<feature type="domain" description="HAMP" evidence="9">
    <location>
        <begin position="296"/>
        <end position="348"/>
    </location>
</feature>
<sequence>MTMLRSVGTKLFILFFVSTFVSVLLVGMISYNKSQSIIASKMEAVSQQTVKEATEKISLMLKQFEDMSLQFSTSRDLNDSVSAIFDPNADPAGKVRGKSDIQDTLNQLARTNSFIKSITLLDTVNENETINSLSTGLIQIDRKAEWFAQTKELKGKALWLPTKDNGYTGMAKGNLFALARMIGKSMIVFEIDATLLSQTLDAIHFSDSSKMLLTDAQGNVLLSSVAEDIGQAFAADRLKKDNLVVSEPLQRTSWTLTGVAPLSELVADTKVIRNLTIVMCVIAAAVAIGVGYLIILHVGKPLLHIRGMLNEATRGNLNVRTKLKRRDEIGEVSDSFNQMMEQMTRLIDQTRQSAHQVLQTSSVLLGVSQHTASAAGEISIATTEIANGSTQLAAEAETVYHIVDSMNGDLKSVIQATNRINESSLEVKAASAEGKQFMQDIVVGTIESEKSIDLLVKRVGQLEVSTDAMQRILGILNKITKDSKILSLNAGIEAARSGQASGGFKVIASEMGHLSDQTNESISTVHQMTDVIQEEIVQTVKALKTALPLLQSQIESVKTANALFASVYEKSEAFTEQVALIKQDVGTLGAKQQQLNSSISSVSSFSEEASATSEEVAALSTGQMHSSQEVVGIAKELESLSGALQQTLMGFSSGKENESK</sequence>
<keyword evidence="7" id="KW-0812">Transmembrane</keyword>
<dbReference type="SMART" id="SM00283">
    <property type="entry name" value="MA"/>
    <property type="match status" value="1"/>
</dbReference>
<comment type="similarity">
    <text evidence="5">Belongs to the methyl-accepting chemotaxis (MCP) protein family.</text>
</comment>
<evidence type="ECO:0000256" key="5">
    <source>
        <dbReference type="ARBA" id="ARBA00029447"/>
    </source>
</evidence>